<dbReference type="Proteomes" id="UP000827872">
    <property type="component" value="Linkage Group LG01"/>
</dbReference>
<accession>A0ACB8GC72</accession>
<evidence type="ECO:0000313" key="2">
    <source>
        <dbReference type="Proteomes" id="UP000827872"/>
    </source>
</evidence>
<dbReference type="EMBL" id="CM037614">
    <property type="protein sequence ID" value="KAH8017109.1"/>
    <property type="molecule type" value="Genomic_DNA"/>
</dbReference>
<name>A0ACB8GC72_9SAUR</name>
<gene>
    <name evidence="1" type="ORF">K3G42_026268</name>
</gene>
<protein>
    <submittedName>
        <fullName evidence="1">Uncharacterized protein</fullName>
    </submittedName>
</protein>
<reference evidence="1" key="1">
    <citation type="submission" date="2021-08" db="EMBL/GenBank/DDBJ databases">
        <title>The first chromosome-level gecko genome reveals the dynamic sex chromosomes of Neotropical dwarf geckos (Sphaerodactylidae: Sphaerodactylus).</title>
        <authorList>
            <person name="Pinto B.J."/>
            <person name="Keating S.E."/>
            <person name="Gamble T."/>
        </authorList>
    </citation>
    <scope>NUCLEOTIDE SEQUENCE</scope>
    <source>
        <strain evidence="1">TG3544</strain>
    </source>
</reference>
<proteinExistence type="predicted"/>
<evidence type="ECO:0000313" key="1">
    <source>
        <dbReference type="EMBL" id="KAH8017109.1"/>
    </source>
</evidence>
<sequence length="110" mass="12376">MHNMLDREQVICILCVSVLLMSKYDMLNNLETLLKEEGMVLKKRKVRQAWPKQAMVIFKHDSLIKDPQKLGASPASTDYHLMAIVNNDRLQNSLLGLSVTGISEAACFTA</sequence>
<organism evidence="1 2">
    <name type="scientific">Sphaerodactylus townsendi</name>
    <dbReference type="NCBI Taxonomy" id="933632"/>
    <lineage>
        <taxon>Eukaryota</taxon>
        <taxon>Metazoa</taxon>
        <taxon>Chordata</taxon>
        <taxon>Craniata</taxon>
        <taxon>Vertebrata</taxon>
        <taxon>Euteleostomi</taxon>
        <taxon>Lepidosauria</taxon>
        <taxon>Squamata</taxon>
        <taxon>Bifurcata</taxon>
        <taxon>Gekkota</taxon>
        <taxon>Sphaerodactylidae</taxon>
        <taxon>Sphaerodactylus</taxon>
    </lineage>
</organism>
<keyword evidence="2" id="KW-1185">Reference proteome</keyword>
<comment type="caution">
    <text evidence="1">The sequence shown here is derived from an EMBL/GenBank/DDBJ whole genome shotgun (WGS) entry which is preliminary data.</text>
</comment>